<gene>
    <name evidence="1" type="ORF">SAMN02745150_00907</name>
</gene>
<reference evidence="2" key="1">
    <citation type="submission" date="2016-10" db="EMBL/GenBank/DDBJ databases">
        <authorList>
            <person name="Varghese N."/>
            <person name="Submissions S."/>
        </authorList>
    </citation>
    <scope>NUCLEOTIDE SEQUENCE [LARGE SCALE GENOMIC DNA]</scope>
    <source>
        <strain evidence="2">ATCC 43811</strain>
    </source>
</reference>
<proteinExistence type="predicted"/>
<evidence type="ECO:0000313" key="2">
    <source>
        <dbReference type="Proteomes" id="UP000240042"/>
    </source>
</evidence>
<evidence type="ECO:0000313" key="1">
    <source>
        <dbReference type="EMBL" id="SFB81335.1"/>
    </source>
</evidence>
<organism evidence="1 2">
    <name type="scientific">Brevinema andersonii</name>
    <dbReference type="NCBI Taxonomy" id="34097"/>
    <lineage>
        <taxon>Bacteria</taxon>
        <taxon>Pseudomonadati</taxon>
        <taxon>Spirochaetota</taxon>
        <taxon>Spirochaetia</taxon>
        <taxon>Brevinematales</taxon>
        <taxon>Brevinemataceae</taxon>
        <taxon>Brevinema</taxon>
    </lineage>
</organism>
<sequence>MNNFFWFIIFIPMTLFGQEFSFLGLNLGMEKDNIISLVNNHPDLLLDGDVLLFQLIPPTPFTVTLKGKKRTIKKIFIDFLETKSYQITIFLDPESFSFYTLSETLCDKYGAPTTRSASKVIWLNREKNIQLTLESSSIIKITDINQLIKAARLQEQFLEEGISESQDYQDRQRLLNEL</sequence>
<dbReference type="RefSeq" id="WP_092319078.1">
    <property type="nucleotide sequence ID" value="NZ_FOKY01000006.1"/>
</dbReference>
<accession>A0A1I1E2A0</accession>
<dbReference type="EMBL" id="FOKY01000006">
    <property type="protein sequence ID" value="SFB81335.1"/>
    <property type="molecule type" value="Genomic_DNA"/>
</dbReference>
<name>A0A1I1E2A0_BREAD</name>
<dbReference type="AlphaFoldDB" id="A0A1I1E2A0"/>
<protein>
    <submittedName>
        <fullName evidence="1">Uncharacterized protein</fullName>
    </submittedName>
</protein>
<dbReference type="Proteomes" id="UP000240042">
    <property type="component" value="Unassembled WGS sequence"/>
</dbReference>
<keyword evidence="2" id="KW-1185">Reference proteome</keyword>
<dbReference type="STRING" id="34097.SAMN02745150_00907"/>